<feature type="region of interest" description="Disordered" evidence="2">
    <location>
        <begin position="1353"/>
        <end position="1422"/>
    </location>
</feature>
<feature type="compositionally biased region" description="Basic and acidic residues" evidence="2">
    <location>
        <begin position="1290"/>
        <end position="1305"/>
    </location>
</feature>
<feature type="compositionally biased region" description="Basic and acidic residues" evidence="2">
    <location>
        <begin position="1640"/>
        <end position="1656"/>
    </location>
</feature>
<feature type="region of interest" description="Disordered" evidence="2">
    <location>
        <begin position="80"/>
        <end position="182"/>
    </location>
</feature>
<dbReference type="Proteomes" id="UP001152797">
    <property type="component" value="Unassembled WGS sequence"/>
</dbReference>
<evidence type="ECO:0000256" key="1">
    <source>
        <dbReference type="PROSITE-ProRule" id="PRU00047"/>
    </source>
</evidence>
<evidence type="ECO:0000259" key="3">
    <source>
        <dbReference type="PROSITE" id="PS50158"/>
    </source>
</evidence>
<feature type="compositionally biased region" description="Basic and acidic residues" evidence="2">
    <location>
        <begin position="1261"/>
        <end position="1278"/>
    </location>
</feature>
<feature type="compositionally biased region" description="Low complexity" evidence="2">
    <location>
        <begin position="126"/>
        <end position="139"/>
    </location>
</feature>
<gene>
    <name evidence="4" type="ORF">C1SCF055_LOCUS31183</name>
</gene>
<organism evidence="4">
    <name type="scientific">Cladocopium goreaui</name>
    <dbReference type="NCBI Taxonomy" id="2562237"/>
    <lineage>
        <taxon>Eukaryota</taxon>
        <taxon>Sar</taxon>
        <taxon>Alveolata</taxon>
        <taxon>Dinophyceae</taxon>
        <taxon>Suessiales</taxon>
        <taxon>Symbiodiniaceae</taxon>
        <taxon>Cladocopium</taxon>
    </lineage>
</organism>
<dbReference type="OrthoDB" id="421870at2759"/>
<feature type="region of interest" description="Disordered" evidence="2">
    <location>
        <begin position="1454"/>
        <end position="1563"/>
    </location>
</feature>
<dbReference type="GO" id="GO:0004190">
    <property type="term" value="F:aspartic-type endopeptidase activity"/>
    <property type="evidence" value="ECO:0007669"/>
    <property type="project" value="InterPro"/>
</dbReference>
<accession>A0A9P1D7V5</accession>
<feature type="compositionally biased region" description="Acidic residues" evidence="2">
    <location>
        <begin position="1466"/>
        <end position="1475"/>
    </location>
</feature>
<feature type="region of interest" description="Disordered" evidence="2">
    <location>
        <begin position="1254"/>
        <end position="1332"/>
    </location>
</feature>
<keyword evidence="1" id="KW-0862">Zinc</keyword>
<dbReference type="SUPFAM" id="SSF57756">
    <property type="entry name" value="Retrovirus zinc finger-like domains"/>
    <property type="match status" value="1"/>
</dbReference>
<feature type="compositionally biased region" description="Basic residues" evidence="2">
    <location>
        <begin position="1665"/>
        <end position="1678"/>
    </location>
</feature>
<reference evidence="5" key="2">
    <citation type="submission" date="2024-04" db="EMBL/GenBank/DDBJ databases">
        <authorList>
            <person name="Chen Y."/>
            <person name="Shah S."/>
            <person name="Dougan E. K."/>
            <person name="Thang M."/>
            <person name="Chan C."/>
        </authorList>
    </citation>
    <scope>NUCLEOTIDE SEQUENCE [LARGE SCALE GENOMIC DNA]</scope>
</reference>
<evidence type="ECO:0000313" key="7">
    <source>
        <dbReference type="Proteomes" id="UP001152797"/>
    </source>
</evidence>
<keyword evidence="1" id="KW-0863">Zinc-finger</keyword>
<dbReference type="InterPro" id="IPR001878">
    <property type="entry name" value="Znf_CCHC"/>
</dbReference>
<dbReference type="InterPro" id="IPR001969">
    <property type="entry name" value="Aspartic_peptidase_AS"/>
</dbReference>
<keyword evidence="1" id="KW-0479">Metal-binding</keyword>
<reference evidence="4" key="1">
    <citation type="submission" date="2022-10" db="EMBL/GenBank/DDBJ databases">
        <authorList>
            <person name="Chen Y."/>
            <person name="Dougan E. K."/>
            <person name="Chan C."/>
            <person name="Rhodes N."/>
            <person name="Thang M."/>
        </authorList>
    </citation>
    <scope>NUCLEOTIDE SEQUENCE</scope>
</reference>
<feature type="compositionally biased region" description="Pro residues" evidence="2">
    <location>
        <begin position="154"/>
        <end position="166"/>
    </location>
</feature>
<feature type="compositionally biased region" description="Acidic residues" evidence="2">
    <location>
        <begin position="89"/>
        <end position="99"/>
    </location>
</feature>
<dbReference type="GO" id="GO:0003676">
    <property type="term" value="F:nucleic acid binding"/>
    <property type="evidence" value="ECO:0007669"/>
    <property type="project" value="InterPro"/>
</dbReference>
<feature type="compositionally biased region" description="Low complexity" evidence="2">
    <location>
        <begin position="1513"/>
        <end position="1524"/>
    </location>
</feature>
<dbReference type="PROSITE" id="PS50158">
    <property type="entry name" value="ZF_CCHC"/>
    <property type="match status" value="1"/>
</dbReference>
<evidence type="ECO:0000256" key="2">
    <source>
        <dbReference type="SAM" id="MobiDB-lite"/>
    </source>
</evidence>
<evidence type="ECO:0000313" key="5">
    <source>
        <dbReference type="EMBL" id="CAL1158839.1"/>
    </source>
</evidence>
<dbReference type="InterPro" id="IPR036875">
    <property type="entry name" value="Znf_CCHC_sf"/>
</dbReference>
<protein>
    <submittedName>
        <fullName evidence="6">CCHC-type domain-containing protein</fullName>
    </submittedName>
</protein>
<feature type="region of interest" description="Disordered" evidence="2">
    <location>
        <begin position="1617"/>
        <end position="1728"/>
    </location>
</feature>
<feature type="compositionally biased region" description="Basic and acidic residues" evidence="2">
    <location>
        <begin position="1617"/>
        <end position="1633"/>
    </location>
</feature>
<name>A0A9P1D7V5_9DINO</name>
<keyword evidence="7" id="KW-1185">Reference proteome</keyword>
<feature type="compositionally biased region" description="Low complexity" evidence="2">
    <location>
        <begin position="1534"/>
        <end position="1550"/>
    </location>
</feature>
<sequence>MSWPTADFDYQGGTKAFLQKLAASPLVRQSLPNAAAICQQYFAFRRNNGEAMHSFLVREALGYSEFVEAIIRLNEEKRGVQQHEKTFDLPDDQPDDDEWWWNYGGSYDDPDEPHTPAAAREPGQETTASAAVGASSTPSRDGQHVEGSTGVGSPPRPARDPPPPGPETQHVSEASQRGDPEAVDELSLADSFVLGVLRGFRLLQAAGLNADEKRDILSATKGSLEFETITRALQTLWDEQFLGRSHAAPYYQHMFHDAHFTEDADESDWWWGDYDNYWADATSWSWDDDDDGWYWGSWNESWQAEEHAEEPSSKDDGDDAALREAQHVQNVAEGLAAEAQRSWSEAQRATQALRRDRGFGQHRPPGSGCFICGNPGHGYRECPDKTHPYYMKGKGKGKGKSMGSYMTEYDPYTTYLMNKGKGKSKGKPSGKHAMWLDAQVMKGKGKSKSKQPSRPPVNAYSLESLYGMEIQTMLDMNSAASSSVEPGTALLDSGATASAGPEESVKQLISAVLAVDKGATLSIERYISNAHGEWIHCGVCNLRLKYTPRKGSPSSTTKVENAFMVQKMLDNLRPMMGNYLPTASICLAMQKKIDAEEALIDMVDKEIFEQRQFALRTAYPKAKMRPTTGTSSRATNMAEWDVVQEPPSAPQVPSLQQDLDLHLTVEERDKLHQLLAERGDAVKLGSPSPLTPKMASRVMAFATMMMATMTSMVTQLSLDERDGLWEIACAPHSWLSESAQHHGLRPRRINLQNGYDLYRSSTWQNLRELRKVKRPKKLWFSLPCTRWCPWTAINYSTWERQQILEGYRRKERRMLWEAARFIEDAVQEDPDIEIYWEWPHNCLGWKQNPVVHISKIMEKFGFDWLPCRVDGCCYSMKDAHGDFLLKKWRIYTNSEQFHQAFKCKLCPQNHSHGRIEGVETAKSSYYPWKFVQSVCNVQVLGFTEDDDFILAADARAATSSSTSPLPSSMDPSEDEKKRWQLKLQNFHRASGHAPPRSIARIVRDAGLEPWKIKMAEDYQQYTHLRGVIARAASLSTASLADLISSLDPQVWTKEQLEGLKTGLAEKLADCKERRPMQDYVCFPLYLDQQWWNMLQTTSSQAERFERLCRHVLSLGMRCPSEPTVAALVWLACCAFRAQDMTDAEKRSLLKEYKPKLKKWISQVEQPPVYLTVLPAVVADCPVPLLANAYHGGFQEYTPPGWSYEHYENMVRQFPLRQRKEVPTEKSNTSEGRGFFEMGRLLAGFAESGMFGRQMTMSSDSSARDAREAPREDLSRIEVPRASVAPLALEDIPRADTSLRETKRGEPSSNTSLRETMAPPVSPRETREAQHTASAELAALRGELLLQDQVAADADAPGSMKRPAGKVSAKPQKKPAAGPGSAGSKKGPVCKVSASKTSTRKMFKKPAAAVPRGRRAATGQDLRDRLLASVPEKLKREHKNGCSSCRYRSVLQRKMANGGGGSSEYESFGEEGEEEPCPPPTPPPAIPRSKGAVKSAARPPAPRGAARSTGVKVEPASSPSISPAPARREARVARADSPPLAASARAKAAPSAEKRPRVRGRRARGQMCDICWNEVGGFPSALEQHRRWNLECLRWQHYNAGDCTWEEARDRAMQTKMRRDARAIVEQSRTREEPSAGGKHWPREDLRDRSERMERTAPKSVIVKVHEKKKKKRRSHKSKRDRDESPTPEVDRDRRRRDRPPSSSDEEPRTSKRPRQRQLVITLPDHVRF</sequence>
<comment type="caution">
    <text evidence="4">The sequence shown here is derived from an EMBL/GenBank/DDBJ whole genome shotgun (WGS) entry which is preliminary data.</text>
</comment>
<feature type="domain" description="CCHC-type" evidence="3">
    <location>
        <begin position="369"/>
        <end position="384"/>
    </location>
</feature>
<evidence type="ECO:0000313" key="4">
    <source>
        <dbReference type="EMBL" id="CAI4005464.1"/>
    </source>
</evidence>
<dbReference type="EMBL" id="CAMXCT020003631">
    <property type="protein sequence ID" value="CAL1158839.1"/>
    <property type="molecule type" value="Genomic_DNA"/>
</dbReference>
<dbReference type="EMBL" id="CAMXCT030003631">
    <property type="protein sequence ID" value="CAL4792776.1"/>
    <property type="molecule type" value="Genomic_DNA"/>
</dbReference>
<evidence type="ECO:0000313" key="6">
    <source>
        <dbReference type="EMBL" id="CAL4792776.1"/>
    </source>
</evidence>
<dbReference type="GO" id="GO:0006508">
    <property type="term" value="P:proteolysis"/>
    <property type="evidence" value="ECO:0007669"/>
    <property type="project" value="InterPro"/>
</dbReference>
<dbReference type="EMBL" id="CAMXCT010003631">
    <property type="protein sequence ID" value="CAI4005464.1"/>
    <property type="molecule type" value="Genomic_DNA"/>
</dbReference>
<dbReference type="GO" id="GO:0008270">
    <property type="term" value="F:zinc ion binding"/>
    <property type="evidence" value="ECO:0007669"/>
    <property type="project" value="UniProtKB-KW"/>
</dbReference>
<feature type="compositionally biased region" description="Polar residues" evidence="2">
    <location>
        <begin position="341"/>
        <end position="350"/>
    </location>
</feature>
<feature type="compositionally biased region" description="Basic and acidic residues" evidence="2">
    <location>
        <begin position="1679"/>
        <end position="1692"/>
    </location>
</feature>
<proteinExistence type="predicted"/>
<feature type="compositionally biased region" description="Low complexity" evidence="2">
    <location>
        <begin position="1367"/>
        <end position="1386"/>
    </location>
</feature>
<feature type="region of interest" description="Disordered" evidence="2">
    <location>
        <begin position="339"/>
        <end position="366"/>
    </location>
</feature>
<dbReference type="PROSITE" id="PS00141">
    <property type="entry name" value="ASP_PROTEASE"/>
    <property type="match status" value="1"/>
</dbReference>
<feature type="compositionally biased region" description="Pro residues" evidence="2">
    <location>
        <begin position="1476"/>
        <end position="1485"/>
    </location>
</feature>